<evidence type="ECO:0000313" key="3">
    <source>
        <dbReference type="Proteomes" id="UP000811545"/>
    </source>
</evidence>
<dbReference type="AlphaFoldDB" id="A0A9E2BI60"/>
<dbReference type="GO" id="GO:0003700">
    <property type="term" value="F:DNA-binding transcription factor activity"/>
    <property type="evidence" value="ECO:0007669"/>
    <property type="project" value="TreeGrafter"/>
</dbReference>
<comment type="caution">
    <text evidence="2">The sequence shown here is derived from an EMBL/GenBank/DDBJ whole genome shotgun (WGS) entry which is preliminary data.</text>
</comment>
<dbReference type="PANTHER" id="PTHR33221">
    <property type="entry name" value="WINGED HELIX-TURN-HELIX TRANSCRIPTIONAL REGULATOR, RRF2 FAMILY"/>
    <property type="match status" value="1"/>
</dbReference>
<dbReference type="PANTHER" id="PTHR33221:SF5">
    <property type="entry name" value="HTH-TYPE TRANSCRIPTIONAL REGULATOR ISCR"/>
    <property type="match status" value="1"/>
</dbReference>
<dbReference type="EMBL" id="QLTW01000039">
    <property type="protein sequence ID" value="MBT9145011.1"/>
    <property type="molecule type" value="Genomic_DNA"/>
</dbReference>
<evidence type="ECO:0000313" key="2">
    <source>
        <dbReference type="EMBL" id="MBT9145011.1"/>
    </source>
</evidence>
<gene>
    <name evidence="2" type="primary">cymR</name>
    <name evidence="2" type="ORF">DDT42_00875</name>
</gene>
<dbReference type="Proteomes" id="UP000811545">
    <property type="component" value="Unassembled WGS sequence"/>
</dbReference>
<dbReference type="GO" id="GO:0003677">
    <property type="term" value="F:DNA binding"/>
    <property type="evidence" value="ECO:0007669"/>
    <property type="project" value="UniProtKB-KW"/>
</dbReference>
<dbReference type="NCBIfam" id="TIGR00738">
    <property type="entry name" value="rrf2_super"/>
    <property type="match status" value="1"/>
</dbReference>
<dbReference type="PROSITE" id="PS51197">
    <property type="entry name" value="HTH_RRF2_2"/>
    <property type="match status" value="1"/>
</dbReference>
<dbReference type="GO" id="GO:0005829">
    <property type="term" value="C:cytosol"/>
    <property type="evidence" value="ECO:0007669"/>
    <property type="project" value="TreeGrafter"/>
</dbReference>
<protein>
    <submittedName>
        <fullName evidence="2">HTH-type transcriptional regulator CymR</fullName>
    </submittedName>
</protein>
<evidence type="ECO:0000256" key="1">
    <source>
        <dbReference type="ARBA" id="ARBA00023125"/>
    </source>
</evidence>
<dbReference type="SUPFAM" id="SSF46785">
    <property type="entry name" value="Winged helix' DNA-binding domain"/>
    <property type="match status" value="1"/>
</dbReference>
<sequence length="147" mass="16314">MKISTRGQYGTRALLDLALHEGETLIPLKEIARRQQISLSYLEHLITPLITAGILRSTRGAHGGIRLVKSAREIKLSEVITLLEGPITPVDCANDAKACSRSDLCVTRDVWIELKTAINGVLESITLNDLVERHKQKGRPEAVMYFI</sequence>
<dbReference type="InterPro" id="IPR036388">
    <property type="entry name" value="WH-like_DNA-bd_sf"/>
</dbReference>
<keyword evidence="1" id="KW-0238">DNA-binding</keyword>
<dbReference type="InterPro" id="IPR030489">
    <property type="entry name" value="TR_Rrf2-type_CS"/>
</dbReference>
<accession>A0A9E2BI60</accession>
<dbReference type="Gene3D" id="1.10.10.10">
    <property type="entry name" value="Winged helix-like DNA-binding domain superfamily/Winged helix DNA-binding domain"/>
    <property type="match status" value="1"/>
</dbReference>
<proteinExistence type="predicted"/>
<dbReference type="InterPro" id="IPR000944">
    <property type="entry name" value="Tscrpt_reg_Rrf2"/>
</dbReference>
<dbReference type="InterPro" id="IPR036390">
    <property type="entry name" value="WH_DNA-bd_sf"/>
</dbReference>
<dbReference type="PROSITE" id="PS01332">
    <property type="entry name" value="HTH_RRF2_1"/>
    <property type="match status" value="1"/>
</dbReference>
<organism evidence="2 3">
    <name type="scientific">Psychracetigena formicireducens</name>
    <dbReference type="NCBI Taxonomy" id="2986056"/>
    <lineage>
        <taxon>Bacteria</taxon>
        <taxon>Bacillati</taxon>
        <taxon>Candidatus Lithacetigenota</taxon>
        <taxon>Candidatus Psychracetigena</taxon>
    </lineage>
</organism>
<name>A0A9E2BI60_PSYF1</name>
<dbReference type="Pfam" id="PF02082">
    <property type="entry name" value="Rrf2"/>
    <property type="match status" value="1"/>
</dbReference>
<reference evidence="2 3" key="1">
    <citation type="journal article" date="2021" name="bioRxiv">
        <title>Unique metabolic strategies in Hadean analogues reveal hints for primordial physiology.</title>
        <authorList>
            <person name="Nobu M.K."/>
            <person name="Nakai R."/>
            <person name="Tamazawa S."/>
            <person name="Mori H."/>
            <person name="Toyoda A."/>
            <person name="Ijiri A."/>
            <person name="Suzuki S."/>
            <person name="Kurokawa K."/>
            <person name="Kamagata Y."/>
            <person name="Tamaki H."/>
        </authorList>
    </citation>
    <scope>NUCLEOTIDE SEQUENCE [LARGE SCALE GENOMIC DNA]</scope>
    <source>
        <strain evidence="2">BS525</strain>
    </source>
</reference>